<dbReference type="GO" id="GO:0016491">
    <property type="term" value="F:oxidoreductase activity"/>
    <property type="evidence" value="ECO:0007669"/>
    <property type="project" value="TreeGrafter"/>
</dbReference>
<dbReference type="STRING" id="82801.SAMN04488506_1943"/>
<dbReference type="SUPFAM" id="SSF63380">
    <property type="entry name" value="Riboflavin synthase domain-like"/>
    <property type="match status" value="1"/>
</dbReference>
<dbReference type="CDD" id="cd00322">
    <property type="entry name" value="FNR_like"/>
    <property type="match status" value="1"/>
</dbReference>
<dbReference type="AlphaFoldDB" id="A0A1I5YEB8"/>
<dbReference type="InterPro" id="IPR050415">
    <property type="entry name" value="MRET"/>
</dbReference>
<organism evidence="1 2">
    <name type="scientific">Desemzia incerta</name>
    <dbReference type="NCBI Taxonomy" id="82801"/>
    <lineage>
        <taxon>Bacteria</taxon>
        <taxon>Bacillati</taxon>
        <taxon>Bacillota</taxon>
        <taxon>Bacilli</taxon>
        <taxon>Lactobacillales</taxon>
        <taxon>Carnobacteriaceae</taxon>
        <taxon>Desemzia</taxon>
    </lineage>
</organism>
<dbReference type="Gene3D" id="3.40.50.80">
    <property type="entry name" value="Nucleotide-binding domain of ferredoxin-NADP reductase (FNR) module"/>
    <property type="match status" value="1"/>
</dbReference>
<dbReference type="RefSeq" id="WP_092480959.1">
    <property type="nucleotide sequence ID" value="NZ_FOXW01000007.1"/>
</dbReference>
<gene>
    <name evidence="1" type="ORF">SAMN04488506_1943</name>
</gene>
<evidence type="ECO:0000313" key="2">
    <source>
        <dbReference type="Proteomes" id="UP000199136"/>
    </source>
</evidence>
<dbReference type="InterPro" id="IPR017938">
    <property type="entry name" value="Riboflavin_synthase-like_b-brl"/>
</dbReference>
<dbReference type="PANTHER" id="PTHR47354">
    <property type="entry name" value="NADH OXIDOREDUCTASE HCR"/>
    <property type="match status" value="1"/>
</dbReference>
<dbReference type="OrthoDB" id="573132at2"/>
<name>A0A1I5YEB8_9LACT</name>
<protein>
    <submittedName>
        <fullName evidence="1">Ferredoxin-NADP reductase</fullName>
    </submittedName>
</protein>
<sequence length="234" mass="26600">MDFNDVKGVVRQGELPIESVENPYGDYYIVKIKNDAGLTWVPGEHGVYTLPNKQIEGRKYRLFSVASIPEEGFLLIGTRTGKETSSFKKTLVNMQPGEKITIRGPFGWMKVKDETSPIVMFASGVGITPFRALLKQLEFDTRRPIEVVYTSSRYYLFGEEIKSIAQNNPMIHLHKMTSREETTAKLDELALKYGDTAYYFNSGSPAVLKFVKKRYREKGISKKRIVSDTFFGAK</sequence>
<reference evidence="1 2" key="1">
    <citation type="submission" date="2016-10" db="EMBL/GenBank/DDBJ databases">
        <authorList>
            <person name="de Groot N.N."/>
        </authorList>
    </citation>
    <scope>NUCLEOTIDE SEQUENCE [LARGE SCALE GENOMIC DNA]</scope>
    <source>
        <strain evidence="1 2">DSM 20581</strain>
    </source>
</reference>
<dbReference type="PANTHER" id="PTHR47354:SF5">
    <property type="entry name" value="PROTEIN RFBI"/>
    <property type="match status" value="1"/>
</dbReference>
<dbReference type="Proteomes" id="UP000199136">
    <property type="component" value="Unassembled WGS sequence"/>
</dbReference>
<dbReference type="SUPFAM" id="SSF52343">
    <property type="entry name" value="Ferredoxin reductase-like, C-terminal NADP-linked domain"/>
    <property type="match status" value="1"/>
</dbReference>
<keyword evidence="2" id="KW-1185">Reference proteome</keyword>
<dbReference type="EMBL" id="FOXW01000007">
    <property type="protein sequence ID" value="SFQ42217.1"/>
    <property type="molecule type" value="Genomic_DNA"/>
</dbReference>
<accession>A0A1I5YEB8</accession>
<dbReference type="Gene3D" id="2.40.30.10">
    <property type="entry name" value="Translation factors"/>
    <property type="match status" value="1"/>
</dbReference>
<evidence type="ECO:0000313" key="1">
    <source>
        <dbReference type="EMBL" id="SFQ42217.1"/>
    </source>
</evidence>
<dbReference type="InterPro" id="IPR039261">
    <property type="entry name" value="FNR_nucleotide-bd"/>
</dbReference>
<proteinExistence type="predicted"/>